<organism evidence="2">
    <name type="scientific">Schistosoma japonicum</name>
    <name type="common">Blood fluke</name>
    <dbReference type="NCBI Taxonomy" id="6182"/>
    <lineage>
        <taxon>Eukaryota</taxon>
        <taxon>Metazoa</taxon>
        <taxon>Spiralia</taxon>
        <taxon>Lophotrochozoa</taxon>
        <taxon>Platyhelminthes</taxon>
        <taxon>Trematoda</taxon>
        <taxon>Digenea</taxon>
        <taxon>Strigeidida</taxon>
        <taxon>Schistosomatoidea</taxon>
        <taxon>Schistosomatidae</taxon>
        <taxon>Schistosoma</taxon>
    </lineage>
</organism>
<keyword evidence="1" id="KW-1133">Transmembrane helix</keyword>
<reference evidence="2" key="2">
    <citation type="submission" date="2009-03" db="EMBL/GenBank/DDBJ databases">
        <authorList>
            <person name="Gang L."/>
        </authorList>
    </citation>
    <scope>NUCLEOTIDE SEQUENCE</scope>
    <source>
        <strain evidence="2">Anhui</strain>
    </source>
</reference>
<dbReference type="AlphaFoldDB" id="C1LKG6"/>
<name>C1LKG6_SCHJA</name>
<evidence type="ECO:0000256" key="1">
    <source>
        <dbReference type="SAM" id="Phobius"/>
    </source>
</evidence>
<reference evidence="2" key="1">
    <citation type="journal article" date="2009" name="Nature">
        <title>The Schistosoma japonicum genome reveals features of host-parasite interplay.</title>
        <authorList>
            <person name="Liu F."/>
            <person name="Zhou Y."/>
            <person name="Wang Z.Q."/>
            <person name="Lu G."/>
            <person name="Zheng H."/>
            <person name="Brindley P.J."/>
            <person name="McManus D.P."/>
            <person name="Blair D."/>
            <person name="Zhang Q.H."/>
            <person name="Zhong Y."/>
            <person name="Wang S."/>
            <person name="Han Z.G."/>
            <person name="Chen Z."/>
        </authorList>
    </citation>
    <scope>NUCLEOTIDE SEQUENCE</scope>
    <source>
        <strain evidence="2">Anhui</strain>
    </source>
</reference>
<feature type="transmembrane region" description="Helical" evidence="1">
    <location>
        <begin position="34"/>
        <end position="52"/>
    </location>
</feature>
<accession>C1LKG6</accession>
<dbReference type="EMBL" id="FN319466">
    <property type="protein sequence ID" value="CAX75194.1"/>
    <property type="molecule type" value="mRNA"/>
</dbReference>
<protein>
    <submittedName>
        <fullName evidence="2">Uncharacterized protein</fullName>
    </submittedName>
</protein>
<evidence type="ECO:0000313" key="2">
    <source>
        <dbReference type="EMBL" id="CAX75194.1"/>
    </source>
</evidence>
<sequence length="62" mass="7001">MMFGPSFSMKTEPSSKPKSGFFSNIYNDPYKWSLVKSVTMFASGVFCFLIIYEAMNAPVETL</sequence>
<proteinExistence type="evidence at transcript level"/>
<keyword evidence="1" id="KW-0812">Transmembrane</keyword>
<keyword evidence="1" id="KW-0472">Membrane</keyword>